<dbReference type="RefSeq" id="WP_146928425.1">
    <property type="nucleotide sequence ID" value="NZ_CBCSHZ010000002.1"/>
</dbReference>
<reference evidence="1 2" key="1">
    <citation type="submission" date="2019-08" db="EMBL/GenBank/DDBJ databases">
        <title>Genome sequence of Gillisia hiemivivida IC154 (type strain).</title>
        <authorList>
            <person name="Bowman J.P."/>
        </authorList>
    </citation>
    <scope>NUCLEOTIDE SEQUENCE [LARGE SCALE GENOMIC DNA]</scope>
    <source>
        <strain evidence="1 2">IC154</strain>
    </source>
</reference>
<dbReference type="Proteomes" id="UP000321367">
    <property type="component" value="Unassembled WGS sequence"/>
</dbReference>
<dbReference type="AlphaFoldDB" id="A0A5C7A014"/>
<evidence type="ECO:0000313" key="1">
    <source>
        <dbReference type="EMBL" id="TXD95670.1"/>
    </source>
</evidence>
<dbReference type="EMBL" id="VORY01000001">
    <property type="protein sequence ID" value="TXD95670.1"/>
    <property type="molecule type" value="Genomic_DNA"/>
</dbReference>
<evidence type="ECO:0000313" key="2">
    <source>
        <dbReference type="Proteomes" id="UP000321367"/>
    </source>
</evidence>
<keyword evidence="2" id="KW-1185">Reference proteome</keyword>
<comment type="caution">
    <text evidence="1">The sequence shown here is derived from an EMBL/GenBank/DDBJ whole genome shotgun (WGS) entry which is preliminary data.</text>
</comment>
<sequence>MKDPSLNAGPRAENGFALQRNSALYLLMENYHSKFRDEKFFICLEHHDDFLFVFLDDKEDVAYIEAYQSKKKSPDKWTINQEMSAIIGKLLSTGVNLINDSIPKSEDYSHCLFFSSNSSIKLKEGAINISIDEESLSVAYKSLDDKLKDKIRSKLKEDLSGNFTTELEGELHNLHFHYIVLTRTDKEQQNQLIGKIEEVFEDSVSNPRAALITILHLFRNIETIYNQGNTAKLLDKSKRVHSDDINKVFSLITTQSKAFDFWRDESKSISRILNIKPFERDQFKMSFESAFDLFKSLEQVQHQRVLKFVKENYLKCITTQEEENVKELFDMIRSETSIPFDDLNLKATIYAAYFEAIHKQKNNEQ</sequence>
<protein>
    <submittedName>
        <fullName evidence="1">DUF4297 domain-containing protein</fullName>
    </submittedName>
</protein>
<name>A0A5C7A014_9FLAO</name>
<accession>A0A5C7A014</accession>
<organism evidence="1 2">
    <name type="scientific">Gillisia hiemivivida</name>
    <dbReference type="NCBI Taxonomy" id="291190"/>
    <lineage>
        <taxon>Bacteria</taxon>
        <taxon>Pseudomonadati</taxon>
        <taxon>Bacteroidota</taxon>
        <taxon>Flavobacteriia</taxon>
        <taxon>Flavobacteriales</taxon>
        <taxon>Flavobacteriaceae</taxon>
        <taxon>Gillisia</taxon>
    </lineage>
</organism>
<dbReference type="OrthoDB" id="982578at2"/>
<proteinExistence type="predicted"/>
<gene>
    <name evidence="1" type="ORF">ES724_01160</name>
</gene>